<dbReference type="Proteomes" id="UP001448858">
    <property type="component" value="Chromosome"/>
</dbReference>
<keyword evidence="2" id="KW-1185">Reference proteome</keyword>
<evidence type="ECO:0000313" key="1">
    <source>
        <dbReference type="EMBL" id="WZP17280.1"/>
    </source>
</evidence>
<name>A0ABZ2ZYV1_9MICC</name>
<reference evidence="1 2" key="1">
    <citation type="submission" date="2024-04" db="EMBL/GenBank/DDBJ databases">
        <title>Arthrobacter sp. from Plains bison fecal sample.</title>
        <authorList>
            <person name="Ruzzini A."/>
        </authorList>
    </citation>
    <scope>NUCLEOTIDE SEQUENCE [LARGE SCALE GENOMIC DNA]</scope>
    <source>
        <strain evidence="1 2">EINP1</strain>
    </source>
</reference>
<proteinExistence type="predicted"/>
<dbReference type="EMBL" id="CP151657">
    <property type="protein sequence ID" value="WZP17280.1"/>
    <property type="molecule type" value="Genomic_DNA"/>
</dbReference>
<evidence type="ECO:0000313" key="2">
    <source>
        <dbReference type="Proteomes" id="UP001448858"/>
    </source>
</evidence>
<evidence type="ECO:0008006" key="3">
    <source>
        <dbReference type="Google" id="ProtNLM"/>
    </source>
</evidence>
<organism evidence="1 2">
    <name type="scientific">Arthrobacter citreus</name>
    <dbReference type="NCBI Taxonomy" id="1670"/>
    <lineage>
        <taxon>Bacteria</taxon>
        <taxon>Bacillati</taxon>
        <taxon>Actinomycetota</taxon>
        <taxon>Actinomycetes</taxon>
        <taxon>Micrococcales</taxon>
        <taxon>Micrococcaceae</taxon>
        <taxon>Arthrobacter</taxon>
    </lineage>
</organism>
<sequence>MSNFIDINQWWPRLTEQTRTWLIDNNGDAVPAAIRQEIERVGGVPAADAWWFGGWEPSGSGFLFSDSGVEWIEATANGETPDPRDYSR</sequence>
<gene>
    <name evidence="1" type="ORF">AAE021_06915</name>
</gene>
<dbReference type="RefSeq" id="WP_342024877.1">
    <property type="nucleotide sequence ID" value="NZ_CP151657.1"/>
</dbReference>
<protein>
    <recommendedName>
        <fullName evidence="3">SMI1/KNR4 family protein</fullName>
    </recommendedName>
</protein>
<accession>A0ABZ2ZYV1</accession>